<keyword evidence="1" id="KW-0472">Membrane</keyword>
<keyword evidence="1" id="KW-1133">Transmembrane helix</keyword>
<dbReference type="AlphaFoldDB" id="R3WAZ4"/>
<accession>R3WAZ4</accession>
<comment type="caution">
    <text evidence="2">The sequence shown here is derived from an EMBL/GenBank/DDBJ whole genome shotgun (WGS) entry which is preliminary data.</text>
</comment>
<name>R3WAZ4_9ENTE</name>
<dbReference type="eggNOG" id="ENOG502ZHPJ">
    <property type="taxonomic scope" value="Bacteria"/>
</dbReference>
<organism evidence="2 3">
    <name type="scientific">Enterococcus caccae ATCC BAA-1240</name>
    <dbReference type="NCBI Taxonomy" id="1158612"/>
    <lineage>
        <taxon>Bacteria</taxon>
        <taxon>Bacillati</taxon>
        <taxon>Bacillota</taxon>
        <taxon>Bacilli</taxon>
        <taxon>Lactobacillales</taxon>
        <taxon>Enterococcaceae</taxon>
        <taxon>Enterococcus</taxon>
    </lineage>
</organism>
<feature type="transmembrane region" description="Helical" evidence="1">
    <location>
        <begin position="178"/>
        <end position="196"/>
    </location>
</feature>
<feature type="transmembrane region" description="Helical" evidence="1">
    <location>
        <begin position="76"/>
        <end position="97"/>
    </location>
</feature>
<proteinExistence type="predicted"/>
<feature type="transmembrane region" description="Helical" evidence="1">
    <location>
        <begin position="45"/>
        <end position="64"/>
    </location>
</feature>
<dbReference type="Proteomes" id="UP000013840">
    <property type="component" value="Unassembled WGS sequence"/>
</dbReference>
<protein>
    <submittedName>
        <fullName evidence="2">Uncharacterized protein</fullName>
    </submittedName>
</protein>
<sequence>MLLRELIYMGEVNGETIYFDVKKKIPMKSPNSQYIDSKKTKKNNWWSSIILISLFIIIRSISFFTKTSFLSGRYTYVTLTLIVIIWIFEVFFLTKFINNALYKNVKAAVPATKKELGYAIKENNIWNIFNNKKVTIWKKLTAWILTIVVVVCTIAIIPVAYFVNQNGELIGHQVGSEIIVISLMGILPFSSILLVWENNLIRWLNVVAKYQKKELNL</sequence>
<reference evidence="2 3" key="1">
    <citation type="submission" date="2013-02" db="EMBL/GenBank/DDBJ databases">
        <title>The Genome Sequence of Enterococcus caccae BAA-1240.</title>
        <authorList>
            <consortium name="The Broad Institute Genome Sequencing Platform"/>
            <consortium name="The Broad Institute Genome Sequencing Center for Infectious Disease"/>
            <person name="Earl A.M."/>
            <person name="Gilmore M.S."/>
            <person name="Lebreton F."/>
            <person name="Walker B."/>
            <person name="Young S.K."/>
            <person name="Zeng Q."/>
            <person name="Gargeya S."/>
            <person name="Fitzgerald M."/>
            <person name="Haas B."/>
            <person name="Abouelleil A."/>
            <person name="Alvarado L."/>
            <person name="Arachchi H.M."/>
            <person name="Berlin A.M."/>
            <person name="Chapman S.B."/>
            <person name="Dewar J."/>
            <person name="Goldberg J."/>
            <person name="Griggs A."/>
            <person name="Gujja S."/>
            <person name="Hansen M."/>
            <person name="Howarth C."/>
            <person name="Imamovic A."/>
            <person name="Larimer J."/>
            <person name="McCowan C."/>
            <person name="Murphy C."/>
            <person name="Neiman D."/>
            <person name="Pearson M."/>
            <person name="Priest M."/>
            <person name="Roberts A."/>
            <person name="Saif S."/>
            <person name="Shea T."/>
            <person name="Sisk P."/>
            <person name="Sykes S."/>
            <person name="Wortman J."/>
            <person name="Nusbaum C."/>
            <person name="Birren B."/>
        </authorList>
    </citation>
    <scope>NUCLEOTIDE SEQUENCE [LARGE SCALE GENOMIC DNA]</scope>
    <source>
        <strain evidence="2 3">ATCC BAA-1240</strain>
    </source>
</reference>
<gene>
    <name evidence="2" type="ORF">UC7_01902</name>
</gene>
<dbReference type="EMBL" id="AJAU01000018">
    <property type="protein sequence ID" value="EOL45096.1"/>
    <property type="molecule type" value="Genomic_DNA"/>
</dbReference>
<dbReference type="PATRIC" id="fig|1158612.3.peg.1879"/>
<feature type="transmembrane region" description="Helical" evidence="1">
    <location>
        <begin position="140"/>
        <end position="163"/>
    </location>
</feature>
<keyword evidence="1" id="KW-0812">Transmembrane</keyword>
<evidence type="ECO:0000256" key="1">
    <source>
        <dbReference type="SAM" id="Phobius"/>
    </source>
</evidence>
<evidence type="ECO:0000313" key="2">
    <source>
        <dbReference type="EMBL" id="EOL45096.1"/>
    </source>
</evidence>
<keyword evidence="3" id="KW-1185">Reference proteome</keyword>
<evidence type="ECO:0000313" key="3">
    <source>
        <dbReference type="Proteomes" id="UP000013840"/>
    </source>
</evidence>